<protein>
    <submittedName>
        <fullName evidence="7">Cytosine permease</fullName>
    </submittedName>
</protein>
<dbReference type="PANTHER" id="PTHR30569">
    <property type="entry name" value="CYTOSINE TRANSPORTER CODB"/>
    <property type="match status" value="1"/>
</dbReference>
<evidence type="ECO:0000256" key="5">
    <source>
        <dbReference type="ARBA" id="ARBA00023136"/>
    </source>
</evidence>
<keyword evidence="3 6" id="KW-0812">Transmembrane</keyword>
<evidence type="ECO:0000256" key="6">
    <source>
        <dbReference type="SAM" id="Phobius"/>
    </source>
</evidence>
<feature type="transmembrane region" description="Helical" evidence="6">
    <location>
        <begin position="106"/>
        <end position="123"/>
    </location>
</feature>
<feature type="transmembrane region" description="Helical" evidence="6">
    <location>
        <begin position="135"/>
        <end position="154"/>
    </location>
</feature>
<feature type="transmembrane region" description="Helical" evidence="6">
    <location>
        <begin position="327"/>
        <end position="347"/>
    </location>
</feature>
<accession>A0A366DZZ7</accession>
<evidence type="ECO:0000256" key="4">
    <source>
        <dbReference type="ARBA" id="ARBA00022989"/>
    </source>
</evidence>
<dbReference type="InterPro" id="IPR001248">
    <property type="entry name" value="Pur-cyt_permease"/>
</dbReference>
<feature type="transmembrane region" description="Helical" evidence="6">
    <location>
        <begin position="353"/>
        <end position="372"/>
    </location>
</feature>
<dbReference type="Proteomes" id="UP000252893">
    <property type="component" value="Unassembled WGS sequence"/>
</dbReference>
<comment type="caution">
    <text evidence="7">The sequence shown here is derived from an EMBL/GenBank/DDBJ whole genome shotgun (WGS) entry which is preliminary data.</text>
</comment>
<comment type="subcellular location">
    <subcellularLocation>
        <location evidence="1">Membrane</location>
        <topology evidence="1">Multi-pass membrane protein</topology>
    </subcellularLocation>
</comment>
<dbReference type="Gene3D" id="1.10.4160.10">
    <property type="entry name" value="Hydantoin permease"/>
    <property type="match status" value="1"/>
</dbReference>
<dbReference type="GO" id="GO:0015209">
    <property type="term" value="F:cytosine transmembrane transporter activity"/>
    <property type="evidence" value="ECO:0007669"/>
    <property type="project" value="InterPro"/>
</dbReference>
<feature type="transmembrane region" description="Helical" evidence="6">
    <location>
        <begin position="38"/>
        <end position="58"/>
    </location>
</feature>
<feature type="transmembrane region" description="Helical" evidence="6">
    <location>
        <begin position="286"/>
        <end position="306"/>
    </location>
</feature>
<keyword evidence="4 6" id="KW-1133">Transmembrane helix</keyword>
<dbReference type="AlphaFoldDB" id="A0A366DZZ7"/>
<organism evidence="7 8">
    <name type="scientific">Pseudochrobactrum asaccharolyticum</name>
    <dbReference type="NCBI Taxonomy" id="354351"/>
    <lineage>
        <taxon>Bacteria</taxon>
        <taxon>Pseudomonadati</taxon>
        <taxon>Pseudomonadota</taxon>
        <taxon>Alphaproteobacteria</taxon>
        <taxon>Hyphomicrobiales</taxon>
        <taxon>Brucellaceae</taxon>
        <taxon>Pseudochrobactrum</taxon>
    </lineage>
</organism>
<keyword evidence="8" id="KW-1185">Reference proteome</keyword>
<feature type="transmembrane region" description="Helical" evidence="6">
    <location>
        <begin position="410"/>
        <end position="430"/>
    </location>
</feature>
<dbReference type="OrthoDB" id="9780088at2"/>
<dbReference type="Pfam" id="PF02133">
    <property type="entry name" value="Transp_cyt_pur"/>
    <property type="match status" value="1"/>
</dbReference>
<dbReference type="GO" id="GO:0005886">
    <property type="term" value="C:plasma membrane"/>
    <property type="evidence" value="ECO:0007669"/>
    <property type="project" value="TreeGrafter"/>
</dbReference>
<feature type="transmembrane region" description="Helical" evidence="6">
    <location>
        <begin position="202"/>
        <end position="219"/>
    </location>
</feature>
<comment type="similarity">
    <text evidence="2">Belongs to the purine-cytosine permease (2.A.39) family.</text>
</comment>
<dbReference type="PANTHER" id="PTHR30569:SF0">
    <property type="entry name" value="CYTOSINE PERMEASE"/>
    <property type="match status" value="1"/>
</dbReference>
<feature type="transmembrane region" description="Helical" evidence="6">
    <location>
        <begin position="384"/>
        <end position="404"/>
    </location>
</feature>
<dbReference type="InterPro" id="IPR030191">
    <property type="entry name" value="CodB"/>
</dbReference>
<gene>
    <name evidence="7" type="ORF">DFR47_103250</name>
</gene>
<feature type="transmembrane region" description="Helical" evidence="6">
    <location>
        <begin position="240"/>
        <end position="266"/>
    </location>
</feature>
<feature type="transmembrane region" description="Helical" evidence="6">
    <location>
        <begin position="161"/>
        <end position="182"/>
    </location>
</feature>
<proteinExistence type="inferred from homology"/>
<evidence type="ECO:0000256" key="1">
    <source>
        <dbReference type="ARBA" id="ARBA00004141"/>
    </source>
</evidence>
<reference evidence="7 8" key="1">
    <citation type="submission" date="2018-06" db="EMBL/GenBank/DDBJ databases">
        <title>Genomic Encyclopedia of Type Strains, Phase IV (KMG-IV): sequencing the most valuable type-strain genomes for metagenomic binning, comparative biology and taxonomic classification.</title>
        <authorList>
            <person name="Goeker M."/>
        </authorList>
    </citation>
    <scope>NUCLEOTIDE SEQUENCE [LARGE SCALE GENOMIC DNA]</scope>
    <source>
        <strain evidence="7 8">DSM 25619</strain>
    </source>
</reference>
<evidence type="ECO:0000256" key="3">
    <source>
        <dbReference type="ARBA" id="ARBA00022692"/>
    </source>
</evidence>
<dbReference type="EMBL" id="QNRH01000003">
    <property type="protein sequence ID" value="RBO95686.1"/>
    <property type="molecule type" value="Genomic_DNA"/>
</dbReference>
<feature type="transmembrane region" description="Helical" evidence="6">
    <location>
        <begin position="64"/>
        <end position="85"/>
    </location>
</feature>
<evidence type="ECO:0000313" key="8">
    <source>
        <dbReference type="Proteomes" id="UP000252893"/>
    </source>
</evidence>
<evidence type="ECO:0000313" key="7">
    <source>
        <dbReference type="EMBL" id="RBO95686.1"/>
    </source>
</evidence>
<keyword evidence="5 6" id="KW-0472">Membrane</keyword>
<name>A0A366DZZ7_9HYPH</name>
<sequence length="444" mass="47717">MEQHKIKNRDDGELLANEYEHEPVPAFARRSVASVTTVWLGFPMIITCAMTGSMLVASMGFSKAFWAIITGNILLFLLVSVIGAVGARTGMNFALLASNVFGRRGYVAASGLLSLLILGWFAVQVGFTGNILHAAFGYNYFIISLIAGLFYLGITLIGIRGLHWIGVISVPTFIILGTWVAFDAVSRSNLADVWAYAGNENGVPMAFGVAITVVIGLFIDGATVSPDFNRWAKNSTHSSVAAFITFPIAHTYALLLGAVMTAALALPEADPFALDNMVGYILKYGAPWLLPLAIIFPFISFGSVCSHNLYMSAVNWSRIVGVKMRTAAVMLAVFGIAIAAGNVWSYFIPWLNLLGILVPPVGAIFAVHFYTVSRDPVPVDSWRLSAFAAWGVGSLAAYLIDHFAPQMSTSISSFCAAAIAYWIISHLVVAKQGAGREIVQNISN</sequence>
<evidence type="ECO:0000256" key="2">
    <source>
        <dbReference type="ARBA" id="ARBA00008974"/>
    </source>
</evidence>